<dbReference type="EMBL" id="CAVMJV010000008">
    <property type="protein sequence ID" value="CAK5038044.1"/>
    <property type="molecule type" value="Genomic_DNA"/>
</dbReference>
<keyword evidence="2" id="KW-1185">Reference proteome</keyword>
<organism evidence="1 2">
    <name type="scientific">Meloidogyne enterolobii</name>
    <name type="common">Root-knot nematode worm</name>
    <name type="synonym">Meloidogyne mayaguensis</name>
    <dbReference type="NCBI Taxonomy" id="390850"/>
    <lineage>
        <taxon>Eukaryota</taxon>
        <taxon>Metazoa</taxon>
        <taxon>Ecdysozoa</taxon>
        <taxon>Nematoda</taxon>
        <taxon>Chromadorea</taxon>
        <taxon>Rhabditida</taxon>
        <taxon>Tylenchina</taxon>
        <taxon>Tylenchomorpha</taxon>
        <taxon>Tylenchoidea</taxon>
        <taxon>Meloidogynidae</taxon>
        <taxon>Meloidogyninae</taxon>
        <taxon>Meloidogyne</taxon>
    </lineage>
</organism>
<comment type="caution">
    <text evidence="1">The sequence shown here is derived from an EMBL/GenBank/DDBJ whole genome shotgun (WGS) entry which is preliminary data.</text>
</comment>
<evidence type="ECO:0000313" key="2">
    <source>
        <dbReference type="Proteomes" id="UP001497535"/>
    </source>
</evidence>
<reference evidence="1" key="1">
    <citation type="submission" date="2023-11" db="EMBL/GenBank/DDBJ databases">
        <authorList>
            <person name="Poullet M."/>
        </authorList>
    </citation>
    <scope>NUCLEOTIDE SEQUENCE</scope>
    <source>
        <strain evidence="1">E1834</strain>
    </source>
</reference>
<evidence type="ECO:0000313" key="1">
    <source>
        <dbReference type="EMBL" id="CAK5038044.1"/>
    </source>
</evidence>
<accession>A0ACB0YAB1</accession>
<name>A0ACB0YAB1_MELEN</name>
<dbReference type="Proteomes" id="UP001497535">
    <property type="component" value="Unassembled WGS sequence"/>
</dbReference>
<protein>
    <submittedName>
        <fullName evidence="1">Uncharacterized protein</fullName>
    </submittedName>
</protein>
<proteinExistence type="predicted"/>
<sequence length="58" mass="6913">MKKLQNISTYNFSVPHHLKNSNDQLYSFIFPFIQLQLNNFEQWSLGCTVFFHGKGEFK</sequence>
<gene>
    <name evidence="1" type="ORF">MENTE1834_LOCUS9508</name>
</gene>